<dbReference type="InterPro" id="IPR017453">
    <property type="entry name" value="GCV_H_sub"/>
</dbReference>
<dbReference type="PANTHER" id="PTHR11715">
    <property type="entry name" value="GLYCINE CLEAVAGE SYSTEM H PROTEIN"/>
    <property type="match status" value="1"/>
</dbReference>
<gene>
    <name evidence="7" type="ORF">NDES1114_LOCUS18225</name>
</gene>
<feature type="modified residue" description="N6-lipoyllysine" evidence="4">
    <location>
        <position position="82"/>
    </location>
</feature>
<dbReference type="GO" id="GO:0005739">
    <property type="term" value="C:mitochondrion"/>
    <property type="evidence" value="ECO:0007669"/>
    <property type="project" value="UniProtKB-SubCell"/>
</dbReference>
<dbReference type="PROSITE" id="PS00189">
    <property type="entry name" value="LIPOYL"/>
    <property type="match status" value="1"/>
</dbReference>
<keyword evidence="3 5" id="KW-0809">Transit peptide</keyword>
<evidence type="ECO:0000259" key="6">
    <source>
        <dbReference type="PROSITE" id="PS50968"/>
    </source>
</evidence>
<dbReference type="NCBIfam" id="TIGR00527">
    <property type="entry name" value="gcvH"/>
    <property type="match status" value="1"/>
</dbReference>
<protein>
    <recommendedName>
        <fullName evidence="5">Glycine cleavage system H protein</fullName>
    </recommendedName>
</protein>
<sequence length="145" mass="15625">MRRAFARCFAAPLATAAAARYATTYYTKEHEWLSVEDGSKVSTIGITKVAVNELGAIMFVGLPVVGDEVTIGADLADVESVKTATKVYSPVNGKVVEVNSALESDLAKICDEPETEGWIAKVEFDELPKDDLMDAAAYKAFCEPQ</sequence>
<organism evidence="7">
    <name type="scientific">Neobodo designis</name>
    <name type="common">Flagellated protozoan</name>
    <name type="synonym">Bodo designis</name>
    <dbReference type="NCBI Taxonomy" id="312471"/>
    <lineage>
        <taxon>Eukaryota</taxon>
        <taxon>Discoba</taxon>
        <taxon>Euglenozoa</taxon>
        <taxon>Kinetoplastea</taxon>
        <taxon>Metakinetoplastina</taxon>
        <taxon>Neobodonida</taxon>
        <taxon>Neobodo</taxon>
    </lineage>
</organism>
<reference evidence="7" key="1">
    <citation type="submission" date="2021-01" db="EMBL/GenBank/DDBJ databases">
        <authorList>
            <person name="Corre E."/>
            <person name="Pelletier E."/>
            <person name="Niang G."/>
            <person name="Scheremetjew M."/>
            <person name="Finn R."/>
            <person name="Kale V."/>
            <person name="Holt S."/>
            <person name="Cochrane G."/>
            <person name="Meng A."/>
            <person name="Brown T."/>
            <person name="Cohen L."/>
        </authorList>
    </citation>
    <scope>NUCLEOTIDE SEQUENCE</scope>
    <source>
        <strain evidence="7">CCAP 1951/1</strain>
    </source>
</reference>
<dbReference type="Pfam" id="PF01597">
    <property type="entry name" value="GCV_H"/>
    <property type="match status" value="1"/>
</dbReference>
<dbReference type="PROSITE" id="PS50968">
    <property type="entry name" value="BIOTINYL_LIPOYL"/>
    <property type="match status" value="1"/>
</dbReference>
<evidence type="ECO:0000256" key="1">
    <source>
        <dbReference type="ARBA" id="ARBA00009249"/>
    </source>
</evidence>
<feature type="domain" description="Lipoyl-binding" evidence="6">
    <location>
        <begin position="41"/>
        <end position="123"/>
    </location>
</feature>
<evidence type="ECO:0000256" key="3">
    <source>
        <dbReference type="ARBA" id="ARBA00022946"/>
    </source>
</evidence>
<evidence type="ECO:0000256" key="5">
    <source>
        <dbReference type="RuleBase" id="RU364055"/>
    </source>
</evidence>
<comment type="similarity">
    <text evidence="1 5">Belongs to the GcvH family.</text>
</comment>
<dbReference type="InterPro" id="IPR033753">
    <property type="entry name" value="GCV_H/Fam206"/>
</dbReference>
<dbReference type="InterPro" id="IPR002930">
    <property type="entry name" value="GCV_H"/>
</dbReference>
<evidence type="ECO:0000256" key="2">
    <source>
        <dbReference type="ARBA" id="ARBA00022823"/>
    </source>
</evidence>
<dbReference type="NCBIfam" id="NF002270">
    <property type="entry name" value="PRK01202.1"/>
    <property type="match status" value="1"/>
</dbReference>
<dbReference type="SUPFAM" id="SSF51230">
    <property type="entry name" value="Single hybrid motif"/>
    <property type="match status" value="1"/>
</dbReference>
<dbReference type="CDD" id="cd06848">
    <property type="entry name" value="GCS_H"/>
    <property type="match status" value="1"/>
</dbReference>
<keyword evidence="2 4" id="KW-0450">Lipoyl</keyword>
<dbReference type="GO" id="GO:0009249">
    <property type="term" value="P:protein lipoylation"/>
    <property type="evidence" value="ECO:0007669"/>
    <property type="project" value="TreeGrafter"/>
</dbReference>
<dbReference type="HAMAP" id="MF_00272">
    <property type="entry name" value="GcvH"/>
    <property type="match status" value="1"/>
</dbReference>
<evidence type="ECO:0000313" key="7">
    <source>
        <dbReference type="EMBL" id="CAD9122708.1"/>
    </source>
</evidence>
<dbReference type="InterPro" id="IPR011053">
    <property type="entry name" value="Single_hybrid_motif"/>
</dbReference>
<proteinExistence type="inferred from homology"/>
<dbReference type="EMBL" id="HBGF01027491">
    <property type="protein sequence ID" value="CAD9122708.1"/>
    <property type="molecule type" value="Transcribed_RNA"/>
</dbReference>
<evidence type="ECO:0000256" key="4">
    <source>
        <dbReference type="PIRSR" id="PIRSR617453-50"/>
    </source>
</evidence>
<comment type="cofactor">
    <cofactor evidence="5">
        <name>(R)-lipoate</name>
        <dbReference type="ChEBI" id="CHEBI:83088"/>
    </cofactor>
    <text evidence="5">Binds 1 lipoyl cofactor covalently.</text>
</comment>
<dbReference type="PANTHER" id="PTHR11715:SF3">
    <property type="entry name" value="GLYCINE CLEAVAGE SYSTEM H PROTEIN-RELATED"/>
    <property type="match status" value="1"/>
</dbReference>
<dbReference type="InterPro" id="IPR000089">
    <property type="entry name" value="Biotin_lipoyl"/>
</dbReference>
<comment type="subunit">
    <text evidence="5">The glycine cleavage system is composed of four proteins: P, T, L and H.</text>
</comment>
<dbReference type="GO" id="GO:0005960">
    <property type="term" value="C:glycine cleavage complex"/>
    <property type="evidence" value="ECO:0007669"/>
    <property type="project" value="UniProtKB-UniRule"/>
</dbReference>
<dbReference type="AlphaFoldDB" id="A0A7S1Q8Z6"/>
<comment type="function">
    <text evidence="5">The H protein shuttles the methylamine group of glycine from the P protein to the T protein.</text>
</comment>
<accession>A0A7S1Q8Z6</accession>
<name>A0A7S1Q8Z6_NEODS</name>
<dbReference type="Gene3D" id="2.40.50.100">
    <property type="match status" value="1"/>
</dbReference>
<dbReference type="InterPro" id="IPR003016">
    <property type="entry name" value="2-oxoA_DH_lipoyl-BS"/>
</dbReference>
<dbReference type="GO" id="GO:0019464">
    <property type="term" value="P:glycine decarboxylation via glycine cleavage system"/>
    <property type="evidence" value="ECO:0007669"/>
    <property type="project" value="UniProtKB-UniRule"/>
</dbReference>
<keyword evidence="5" id="KW-0496">Mitochondrion</keyword>
<comment type="subcellular location">
    <subcellularLocation>
        <location evidence="5">Mitochondrion</location>
    </subcellularLocation>
</comment>